<evidence type="ECO:0000313" key="1">
    <source>
        <dbReference type="EMBL" id="KAI8438362.1"/>
    </source>
</evidence>
<comment type="caution">
    <text evidence="1">The sequence shown here is derived from an EMBL/GenBank/DDBJ whole genome shotgun (WGS) entry which is preliminary data.</text>
</comment>
<gene>
    <name evidence="1" type="ORF">MSG28_010921</name>
</gene>
<reference evidence="1 2" key="1">
    <citation type="journal article" date="2022" name="Genome Biol. Evol.">
        <title>The Spruce Budworm Genome: Reconstructing the Evolutionary History of Antifreeze Proteins.</title>
        <authorList>
            <person name="Beliveau C."/>
            <person name="Gagne P."/>
            <person name="Picq S."/>
            <person name="Vernygora O."/>
            <person name="Keeling C.I."/>
            <person name="Pinkney K."/>
            <person name="Doucet D."/>
            <person name="Wen F."/>
            <person name="Johnston J.S."/>
            <person name="Maaroufi H."/>
            <person name="Boyle B."/>
            <person name="Laroche J."/>
            <person name="Dewar K."/>
            <person name="Juretic N."/>
            <person name="Blackburn G."/>
            <person name="Nisole A."/>
            <person name="Brunet B."/>
            <person name="Brandao M."/>
            <person name="Lumley L."/>
            <person name="Duan J."/>
            <person name="Quan G."/>
            <person name="Lucarotti C.J."/>
            <person name="Roe A.D."/>
            <person name="Sperling F.A.H."/>
            <person name="Levesque R.C."/>
            <person name="Cusson M."/>
        </authorList>
    </citation>
    <scope>NUCLEOTIDE SEQUENCE [LARGE SCALE GENOMIC DNA]</scope>
    <source>
        <strain evidence="1">Glfc:IPQL:Cfum</strain>
    </source>
</reference>
<keyword evidence="2" id="KW-1185">Reference proteome</keyword>
<dbReference type="EMBL" id="CM046118">
    <property type="protein sequence ID" value="KAI8438362.1"/>
    <property type="molecule type" value="Genomic_DNA"/>
</dbReference>
<organism evidence="1 2">
    <name type="scientific">Choristoneura fumiferana</name>
    <name type="common">Spruce budworm moth</name>
    <name type="synonym">Archips fumiferana</name>
    <dbReference type="NCBI Taxonomy" id="7141"/>
    <lineage>
        <taxon>Eukaryota</taxon>
        <taxon>Metazoa</taxon>
        <taxon>Ecdysozoa</taxon>
        <taxon>Arthropoda</taxon>
        <taxon>Hexapoda</taxon>
        <taxon>Insecta</taxon>
        <taxon>Pterygota</taxon>
        <taxon>Neoptera</taxon>
        <taxon>Endopterygota</taxon>
        <taxon>Lepidoptera</taxon>
        <taxon>Glossata</taxon>
        <taxon>Ditrysia</taxon>
        <taxon>Tortricoidea</taxon>
        <taxon>Tortricidae</taxon>
        <taxon>Tortricinae</taxon>
        <taxon>Choristoneura</taxon>
    </lineage>
</organism>
<sequence>MRLIIKNIHRSDLGGYKCISKNSIGDAEGNIRLYAQTFRNDYLWAESFKTFYRLNDIATDWGQARKICEAEGSTLLIPSSLTEVENLKLLISNMKAHFTAIFIGVHDQFAHGEYVTVKGYPIKDTILELLWAEGSPDNLNNNESCVVMTREGLLDDRPCDDIYPFVCKVFGNETEYSEDCYSFDLGQSLEEAGYASWSPLKQDLTTDEPQHCGAISRTGFLKVTWCDMPAMFLCEKPGSQTFRNDYMWAQAFKTFYRLHDLATNWAQARQICEAEGTNLLVPHSLEEMDNLKLLISNMKAHFTAIFIGVHDQFAHGEYVTLQGQSLDEAGYSSWSPIKQDLSTTEPQHCGAISRSGFLKVTWCDMPAMFLCEKRGCQECTANLTTPAPAP</sequence>
<protein>
    <submittedName>
        <fullName evidence="1">Uncharacterized protein</fullName>
    </submittedName>
</protein>
<proteinExistence type="predicted"/>
<name>A0ACC0KQC8_CHOFU</name>
<evidence type="ECO:0000313" key="2">
    <source>
        <dbReference type="Proteomes" id="UP001064048"/>
    </source>
</evidence>
<dbReference type="Proteomes" id="UP001064048">
    <property type="component" value="Chromosome 18"/>
</dbReference>
<accession>A0ACC0KQC8</accession>